<dbReference type="SMART" id="SM00855">
    <property type="entry name" value="PGAM"/>
    <property type="match status" value="1"/>
</dbReference>
<dbReference type="CDD" id="cd07067">
    <property type="entry name" value="HP_PGM_like"/>
    <property type="match status" value="1"/>
</dbReference>
<keyword evidence="2" id="KW-1185">Reference proteome</keyword>
<sequence length="211" mass="23169">MGKGDSKTGQSWSNRYLVMRHGHSEANGQGIIVSTPEIGCSRYGLTGRGRGQVAATLEGWSLPKPDRIFSSDFLRAKQTAEAAAAFFSAPLELSATLRERSFGELEGLGDQHYADVWRQDEQNADHQQWGVESTTAVARRVLGLIAELEQRYQQQTLLLVAHGDTLQISCTWAAGVSTALHRHQPHLQTAEARWLLAPQAQATVVEGFHHG</sequence>
<dbReference type="RefSeq" id="WP_110187717.1">
    <property type="nucleotide sequence ID" value="NZ_CP177354.1"/>
</dbReference>
<comment type="caution">
    <text evidence="1">The sequence shown here is derived from an EMBL/GenBank/DDBJ whole genome shotgun (WGS) entry which is preliminary data.</text>
</comment>
<dbReference type="SUPFAM" id="SSF53254">
    <property type="entry name" value="Phosphoglycerate mutase-like"/>
    <property type="match status" value="1"/>
</dbReference>
<evidence type="ECO:0000313" key="2">
    <source>
        <dbReference type="Proteomes" id="UP000248090"/>
    </source>
</evidence>
<accession>A0ABX5LVX4</accession>
<reference evidence="1 2" key="1">
    <citation type="submission" date="2015-03" db="EMBL/GenBank/DDBJ databases">
        <authorList>
            <person name="Krishnan R."/>
            <person name="Midha S."/>
            <person name="Patil P.B."/>
            <person name="Rameshkumar N."/>
        </authorList>
    </citation>
    <scope>NUCLEOTIDE SEQUENCE [LARGE SCALE GENOMIC DNA]</scope>
    <source>
        <strain evidence="1 2">L1E11</strain>
    </source>
</reference>
<dbReference type="Gene3D" id="3.40.50.1240">
    <property type="entry name" value="Phosphoglycerate mutase-like"/>
    <property type="match status" value="1"/>
</dbReference>
<dbReference type="PANTHER" id="PTHR47821:SF2">
    <property type="entry name" value="PHOSPHOGLYCERATE MUTASE FAMILY PROTEIN"/>
    <property type="match status" value="1"/>
</dbReference>
<dbReference type="EMBL" id="LAPT01000062">
    <property type="protein sequence ID" value="PXF30792.1"/>
    <property type="molecule type" value="Genomic_DNA"/>
</dbReference>
<protein>
    <recommendedName>
        <fullName evidence="3">Histidine phosphatase family protein</fullName>
    </recommendedName>
</protein>
<evidence type="ECO:0008006" key="3">
    <source>
        <dbReference type="Google" id="ProtNLM"/>
    </source>
</evidence>
<organism evidence="1 2">
    <name type="scientific">Pokkaliibacter plantistimulans</name>
    <dbReference type="NCBI Taxonomy" id="1635171"/>
    <lineage>
        <taxon>Bacteria</taxon>
        <taxon>Pseudomonadati</taxon>
        <taxon>Pseudomonadota</taxon>
        <taxon>Gammaproteobacteria</taxon>
        <taxon>Oceanospirillales</taxon>
        <taxon>Balneatrichaceae</taxon>
        <taxon>Pokkaliibacter</taxon>
    </lineage>
</organism>
<dbReference type="InterPro" id="IPR029033">
    <property type="entry name" value="His_PPase_superfam"/>
</dbReference>
<name>A0ABX5LVX4_9GAMM</name>
<gene>
    <name evidence="1" type="ORF">WH50_13020</name>
</gene>
<evidence type="ECO:0000313" key="1">
    <source>
        <dbReference type="EMBL" id="PXF30792.1"/>
    </source>
</evidence>
<dbReference type="PANTHER" id="PTHR47821">
    <property type="entry name" value="PHOSPHOGLYCERATE MUTASE FAMILY PROTEIN"/>
    <property type="match status" value="1"/>
</dbReference>
<proteinExistence type="predicted"/>
<dbReference type="InterPro" id="IPR013078">
    <property type="entry name" value="His_Pase_superF_clade-1"/>
</dbReference>
<dbReference type="Proteomes" id="UP000248090">
    <property type="component" value="Unassembled WGS sequence"/>
</dbReference>
<dbReference type="Pfam" id="PF00300">
    <property type="entry name" value="His_Phos_1"/>
    <property type="match status" value="1"/>
</dbReference>